<feature type="compositionally biased region" description="Basic residues" evidence="1">
    <location>
        <begin position="89"/>
        <end position="98"/>
    </location>
</feature>
<evidence type="ECO:0000256" key="1">
    <source>
        <dbReference type="SAM" id="MobiDB-lite"/>
    </source>
</evidence>
<gene>
    <name evidence="2" type="ORF">PLEPLA_LOCUS32965</name>
</gene>
<keyword evidence="3" id="KW-1185">Reference proteome</keyword>
<reference evidence="2" key="1">
    <citation type="submission" date="2020-03" db="EMBL/GenBank/DDBJ databases">
        <authorList>
            <person name="Weist P."/>
        </authorList>
    </citation>
    <scope>NUCLEOTIDE SEQUENCE</scope>
</reference>
<dbReference type="EMBL" id="CADEAL010003580">
    <property type="protein sequence ID" value="CAB1445234.1"/>
    <property type="molecule type" value="Genomic_DNA"/>
</dbReference>
<sequence length="117" mass="13620">MPRDVLWIADYARQLDSWIIIEAAQPAGLLFLPLLRADRNGQLRGLTELTHSWSCWGTFQVKTEQKALVLVEQRRALRRRLADGVNRRTERHRRKSRNTRGTERGPSQQFGIDSEKP</sequence>
<comment type="caution">
    <text evidence="2">The sequence shown here is derived from an EMBL/GenBank/DDBJ whole genome shotgun (WGS) entry which is preliminary data.</text>
</comment>
<proteinExistence type="predicted"/>
<evidence type="ECO:0000313" key="2">
    <source>
        <dbReference type="EMBL" id="CAB1445234.1"/>
    </source>
</evidence>
<dbReference type="Proteomes" id="UP001153269">
    <property type="component" value="Unassembled WGS sequence"/>
</dbReference>
<protein>
    <submittedName>
        <fullName evidence="2">Uncharacterized protein</fullName>
    </submittedName>
</protein>
<accession>A0A9N7V456</accession>
<feature type="region of interest" description="Disordered" evidence="1">
    <location>
        <begin position="82"/>
        <end position="117"/>
    </location>
</feature>
<evidence type="ECO:0000313" key="3">
    <source>
        <dbReference type="Proteomes" id="UP001153269"/>
    </source>
</evidence>
<organism evidence="2 3">
    <name type="scientific">Pleuronectes platessa</name>
    <name type="common">European plaice</name>
    <dbReference type="NCBI Taxonomy" id="8262"/>
    <lineage>
        <taxon>Eukaryota</taxon>
        <taxon>Metazoa</taxon>
        <taxon>Chordata</taxon>
        <taxon>Craniata</taxon>
        <taxon>Vertebrata</taxon>
        <taxon>Euteleostomi</taxon>
        <taxon>Actinopterygii</taxon>
        <taxon>Neopterygii</taxon>
        <taxon>Teleostei</taxon>
        <taxon>Neoteleostei</taxon>
        <taxon>Acanthomorphata</taxon>
        <taxon>Carangaria</taxon>
        <taxon>Pleuronectiformes</taxon>
        <taxon>Pleuronectoidei</taxon>
        <taxon>Pleuronectidae</taxon>
        <taxon>Pleuronectes</taxon>
    </lineage>
</organism>
<dbReference type="AlphaFoldDB" id="A0A9N7V456"/>
<name>A0A9N7V456_PLEPL</name>